<dbReference type="Proteomes" id="UP000886845">
    <property type="component" value="Unassembled WGS sequence"/>
</dbReference>
<evidence type="ECO:0000256" key="1">
    <source>
        <dbReference type="SAM" id="Phobius"/>
    </source>
</evidence>
<keyword evidence="1" id="KW-0472">Membrane</keyword>
<gene>
    <name evidence="2" type="ORF">IAC79_04900</name>
</gene>
<dbReference type="EMBL" id="DVOR01000156">
    <property type="protein sequence ID" value="HIV09434.1"/>
    <property type="molecule type" value="Genomic_DNA"/>
</dbReference>
<accession>A0A9D1T383</accession>
<evidence type="ECO:0000313" key="3">
    <source>
        <dbReference type="Proteomes" id="UP000886845"/>
    </source>
</evidence>
<proteinExistence type="predicted"/>
<sequence>MPKKRQKLPDSLPYVPTFDTVCARLSLPAEARETLDDAVRLTMESLMPFEEEAYTYSYEVVRERPEALDVFVAGAANETLAQCGHDALRAVDGLGKVRLDLSALGWARGVAARWPQVGEGLRPVLVRAPKETVFLLLADGAPLEVRGFPPDSADEVLAHAMTLALVRLGMEDESAGAVGRGLCLAAEPAQAEPLRQALGGEVDFEPLADAEALLQAGLRARAEEGRATFDLTPPAWIAEAKALRQKRLLLLGGSAFGVVWLLCALTLFFLPRVYAKMAADVRAELDAQHAAYEEVMALRNQLDLVRAYGDRSQSALEMLLLICKSKQPNVILKSFTYDRTKDSTVRVTGLADTTGDVYDLINKLEADERIVRVDRGTQVASLDRATGRQAFTFTLYLPVPEEEEEETR</sequence>
<reference evidence="2" key="2">
    <citation type="journal article" date="2021" name="PeerJ">
        <title>Extensive microbial diversity within the chicken gut microbiome revealed by metagenomics and culture.</title>
        <authorList>
            <person name="Gilroy R."/>
            <person name="Ravi A."/>
            <person name="Getino M."/>
            <person name="Pursley I."/>
            <person name="Horton D.L."/>
            <person name="Alikhan N.F."/>
            <person name="Baker D."/>
            <person name="Gharbi K."/>
            <person name="Hall N."/>
            <person name="Watson M."/>
            <person name="Adriaenssens E.M."/>
            <person name="Foster-Nyarko E."/>
            <person name="Jarju S."/>
            <person name="Secka A."/>
            <person name="Antonio M."/>
            <person name="Oren A."/>
            <person name="Chaudhuri R.R."/>
            <person name="La Ragione R."/>
            <person name="Hildebrand F."/>
            <person name="Pallen M.J."/>
        </authorList>
    </citation>
    <scope>NUCLEOTIDE SEQUENCE</scope>
    <source>
        <strain evidence="2">35461</strain>
    </source>
</reference>
<feature type="transmembrane region" description="Helical" evidence="1">
    <location>
        <begin position="248"/>
        <end position="270"/>
    </location>
</feature>
<reference evidence="2" key="1">
    <citation type="submission" date="2020-10" db="EMBL/GenBank/DDBJ databases">
        <authorList>
            <person name="Gilroy R."/>
        </authorList>
    </citation>
    <scope>NUCLEOTIDE SEQUENCE</scope>
    <source>
        <strain evidence="2">35461</strain>
    </source>
</reference>
<evidence type="ECO:0000313" key="2">
    <source>
        <dbReference type="EMBL" id="HIV09434.1"/>
    </source>
</evidence>
<comment type="caution">
    <text evidence="2">The sequence shown here is derived from an EMBL/GenBank/DDBJ whole genome shotgun (WGS) entry which is preliminary data.</text>
</comment>
<organism evidence="2 3">
    <name type="scientific">Candidatus Spyradenecus faecavium</name>
    <dbReference type="NCBI Taxonomy" id="2840947"/>
    <lineage>
        <taxon>Bacteria</taxon>
        <taxon>Pseudomonadati</taxon>
        <taxon>Lentisphaerota</taxon>
        <taxon>Lentisphaeria</taxon>
        <taxon>Lentisphaerales</taxon>
        <taxon>Lentisphaeraceae</taxon>
        <taxon>Lentisphaeraceae incertae sedis</taxon>
        <taxon>Candidatus Spyradenecus</taxon>
    </lineage>
</organism>
<keyword evidence="1" id="KW-1133">Transmembrane helix</keyword>
<keyword evidence="1" id="KW-0812">Transmembrane</keyword>
<protein>
    <submittedName>
        <fullName evidence="2">Uncharacterized protein</fullName>
    </submittedName>
</protein>
<name>A0A9D1T383_9BACT</name>
<dbReference type="AlphaFoldDB" id="A0A9D1T383"/>